<sequence length="35" mass="4048">MSRECCQLCFPLSQDTYLEANILYFGRNRGYNAAV</sequence>
<reference evidence="1" key="1">
    <citation type="submission" date="2022-10" db="EMBL/GenBank/DDBJ databases">
        <authorList>
            <person name="Hyden B.L."/>
            <person name="Feng K."/>
            <person name="Yates T."/>
            <person name="Jawdy S."/>
            <person name="Smart L.B."/>
            <person name="Muchero W."/>
        </authorList>
    </citation>
    <scope>NUCLEOTIDE SEQUENCE</scope>
    <source>
        <tissue evidence="1">Shoot tip</tissue>
    </source>
</reference>
<dbReference type="EMBL" id="JAPFFI010000009">
    <property type="protein sequence ID" value="KAJ6382090.1"/>
    <property type="molecule type" value="Genomic_DNA"/>
</dbReference>
<comment type="caution">
    <text evidence="1">The sequence shown here is derived from an EMBL/GenBank/DDBJ whole genome shotgun (WGS) entry which is preliminary data.</text>
</comment>
<name>A0ABQ9BF00_9ROSI</name>
<reference evidence="1" key="2">
    <citation type="journal article" date="2023" name="Int. J. Mol. Sci.">
        <title>De Novo Assembly and Annotation of 11 Diverse Shrub Willow (Salix) Genomes Reveals Novel Gene Organization in Sex-Linked Regions.</title>
        <authorList>
            <person name="Hyden B."/>
            <person name="Feng K."/>
            <person name="Yates T.B."/>
            <person name="Jawdy S."/>
            <person name="Cereghino C."/>
            <person name="Smart L.B."/>
            <person name="Muchero W."/>
        </authorList>
    </citation>
    <scope>NUCLEOTIDE SEQUENCE</scope>
    <source>
        <tissue evidence="1">Shoot tip</tissue>
    </source>
</reference>
<proteinExistence type="predicted"/>
<evidence type="ECO:0000313" key="1">
    <source>
        <dbReference type="EMBL" id="KAJ6382090.1"/>
    </source>
</evidence>
<accession>A0ABQ9BF00</accession>
<organism evidence="1 2">
    <name type="scientific">Salix suchowensis</name>
    <dbReference type="NCBI Taxonomy" id="1278906"/>
    <lineage>
        <taxon>Eukaryota</taxon>
        <taxon>Viridiplantae</taxon>
        <taxon>Streptophyta</taxon>
        <taxon>Embryophyta</taxon>
        <taxon>Tracheophyta</taxon>
        <taxon>Spermatophyta</taxon>
        <taxon>Magnoliopsida</taxon>
        <taxon>eudicotyledons</taxon>
        <taxon>Gunneridae</taxon>
        <taxon>Pentapetalae</taxon>
        <taxon>rosids</taxon>
        <taxon>fabids</taxon>
        <taxon>Malpighiales</taxon>
        <taxon>Salicaceae</taxon>
        <taxon>Saliceae</taxon>
        <taxon>Salix</taxon>
    </lineage>
</organism>
<gene>
    <name evidence="1" type="ORF">OIU77_030695</name>
</gene>
<keyword evidence="2" id="KW-1185">Reference proteome</keyword>
<protein>
    <submittedName>
        <fullName evidence="1">Uncharacterized protein</fullName>
    </submittedName>
</protein>
<evidence type="ECO:0000313" key="2">
    <source>
        <dbReference type="Proteomes" id="UP001141253"/>
    </source>
</evidence>
<dbReference type="Proteomes" id="UP001141253">
    <property type="component" value="Chromosome 6"/>
</dbReference>